<sequence>MGDDTVPKEDYRSYDERYLRIRIKSHMGDKIHIKLPMDFVKKMIKNNTIDFFNGEDDIIDSDKLLNLLIQAFEYNLVGEIAYMERNNGDIIRLIID</sequence>
<keyword evidence="2" id="KW-1185">Reference proteome</keyword>
<evidence type="ECO:0000313" key="1">
    <source>
        <dbReference type="EMBL" id="RDY23819.1"/>
    </source>
</evidence>
<accession>A0A371ITN5</accession>
<reference evidence="1 2" key="1">
    <citation type="journal article" date="2017" name="Genome Announc.">
        <title>Draft Genome Sequence of Romboutsia maritimum sp. nov. Strain CCRI-22766(T), Isolated from Coastal Estuarine Mud.</title>
        <authorList>
            <person name="Maheux A.F."/>
            <person name="Boudreau D.K."/>
            <person name="Berube E."/>
            <person name="Boissinot M."/>
            <person name="Raymond F."/>
            <person name="Brodeur S."/>
            <person name="Corbeil J."/>
            <person name="Brightwell G."/>
            <person name="Broda D."/>
            <person name="Omar R.F."/>
            <person name="Bergeron M.G."/>
        </authorList>
    </citation>
    <scope>NUCLEOTIDE SEQUENCE [LARGE SCALE GENOMIC DNA]</scope>
    <source>
        <strain evidence="1 2">CCRI-22766</strain>
    </source>
</reference>
<protein>
    <submittedName>
        <fullName evidence="1">Uncharacterized protein</fullName>
    </submittedName>
</protein>
<organism evidence="1 2">
    <name type="scientific">Romboutsia maritimum</name>
    <dbReference type="NCBI Taxonomy" id="2020948"/>
    <lineage>
        <taxon>Bacteria</taxon>
        <taxon>Bacillati</taxon>
        <taxon>Bacillota</taxon>
        <taxon>Clostridia</taxon>
        <taxon>Peptostreptococcales</taxon>
        <taxon>Peptostreptococcaceae</taxon>
        <taxon>Romboutsia</taxon>
    </lineage>
</organism>
<name>A0A371ITN5_9FIRM</name>
<dbReference type="EMBL" id="NOJZ02000008">
    <property type="protein sequence ID" value="RDY23819.1"/>
    <property type="molecule type" value="Genomic_DNA"/>
</dbReference>
<comment type="caution">
    <text evidence="1">The sequence shown here is derived from an EMBL/GenBank/DDBJ whole genome shotgun (WGS) entry which is preliminary data.</text>
</comment>
<gene>
    <name evidence="1" type="ORF">CHF27_006290</name>
</gene>
<dbReference type="AlphaFoldDB" id="A0A371ITN5"/>
<evidence type="ECO:0000313" key="2">
    <source>
        <dbReference type="Proteomes" id="UP000243494"/>
    </source>
</evidence>
<proteinExistence type="predicted"/>
<dbReference type="OrthoDB" id="9808584at2"/>
<dbReference type="Proteomes" id="UP000243494">
    <property type="component" value="Unassembled WGS sequence"/>
</dbReference>